<dbReference type="OrthoDB" id="7464992at2759"/>
<dbReference type="Proteomes" id="UP000252139">
    <property type="component" value="Unassembled WGS sequence"/>
</dbReference>
<feature type="non-terminal residue" evidence="1">
    <location>
        <position position="244"/>
    </location>
</feature>
<evidence type="ECO:0000313" key="1">
    <source>
        <dbReference type="EMBL" id="RCH83531.1"/>
    </source>
</evidence>
<proteinExistence type="predicted"/>
<reference evidence="1 2" key="1">
    <citation type="journal article" date="2018" name="G3 (Bethesda)">
        <title>Phylogenetic and Phylogenomic Definition of Rhizopus Species.</title>
        <authorList>
            <person name="Gryganskyi A.P."/>
            <person name="Golan J."/>
            <person name="Dolatabadi S."/>
            <person name="Mondo S."/>
            <person name="Robb S."/>
            <person name="Idnurm A."/>
            <person name="Muszewska A."/>
            <person name="Steczkiewicz K."/>
            <person name="Masonjones S."/>
            <person name="Liao H.L."/>
            <person name="Gajdeczka M.T."/>
            <person name="Anike F."/>
            <person name="Vuek A."/>
            <person name="Anishchenko I.M."/>
            <person name="Voigt K."/>
            <person name="de Hoog G.S."/>
            <person name="Smith M.E."/>
            <person name="Heitman J."/>
            <person name="Vilgalys R."/>
            <person name="Stajich J.E."/>
        </authorList>
    </citation>
    <scope>NUCLEOTIDE SEQUENCE [LARGE SCALE GENOMIC DNA]</scope>
    <source>
        <strain evidence="1 2">CBS 357.93</strain>
    </source>
</reference>
<name>A0A367J1D8_RHIAZ</name>
<organism evidence="1 2">
    <name type="scientific">Rhizopus azygosporus</name>
    <name type="common">Rhizopus microsporus var. azygosporus</name>
    <dbReference type="NCBI Taxonomy" id="86630"/>
    <lineage>
        <taxon>Eukaryota</taxon>
        <taxon>Fungi</taxon>
        <taxon>Fungi incertae sedis</taxon>
        <taxon>Mucoromycota</taxon>
        <taxon>Mucoromycotina</taxon>
        <taxon>Mucoromycetes</taxon>
        <taxon>Mucorales</taxon>
        <taxon>Mucorineae</taxon>
        <taxon>Rhizopodaceae</taxon>
        <taxon>Rhizopus</taxon>
    </lineage>
</organism>
<dbReference type="EMBL" id="PJQL01002630">
    <property type="protein sequence ID" value="RCH83531.1"/>
    <property type="molecule type" value="Genomic_DNA"/>
</dbReference>
<comment type="caution">
    <text evidence="1">The sequence shown here is derived from an EMBL/GenBank/DDBJ whole genome shotgun (WGS) entry which is preliminary data.</text>
</comment>
<gene>
    <name evidence="1" type="ORF">CU097_001410</name>
</gene>
<protein>
    <submittedName>
        <fullName evidence="1">Uncharacterized protein</fullName>
    </submittedName>
</protein>
<sequence length="244" mass="28457">MSDYEYLTTEDTQQLLERLNDWRKGICPNGLLATERCFVLKKIPKIRKIINNLDDVTTEIVSESIWIDHLIKSSAITTMNDDSLIQSLSQLYVLFHSANTLKTQTILHSIQLDKYAVFNVDDILRPTESLETAIQGIFHQSDTSIRWALLLSLWDKFGYFWPRKIILGYKNHLCQSFRNTNDFYHVLNSLKDQQLKAAKVHRVLSLDDCTIIARLDLTPLHDFFPEPYKSMINEMIQSKYIQIS</sequence>
<accession>A0A367J1D8</accession>
<dbReference type="AlphaFoldDB" id="A0A367J1D8"/>
<evidence type="ECO:0000313" key="2">
    <source>
        <dbReference type="Proteomes" id="UP000252139"/>
    </source>
</evidence>
<keyword evidence="2" id="KW-1185">Reference proteome</keyword>